<dbReference type="GO" id="GO:0003824">
    <property type="term" value="F:catalytic activity"/>
    <property type="evidence" value="ECO:0007669"/>
    <property type="project" value="UniProtKB-ARBA"/>
</dbReference>
<accession>A0A1M7R4T7</accession>
<dbReference type="STRING" id="134849.SAMN05443668_106428"/>
<dbReference type="InterPro" id="IPR001753">
    <property type="entry name" value="Enoyl-CoA_hydra/iso"/>
</dbReference>
<protein>
    <submittedName>
        <fullName evidence="2">Enoyl-CoA hydratase/carnithine racemase</fullName>
    </submittedName>
</protein>
<evidence type="ECO:0000256" key="1">
    <source>
        <dbReference type="ARBA" id="ARBA00005254"/>
    </source>
</evidence>
<dbReference type="SUPFAM" id="SSF52096">
    <property type="entry name" value="ClpP/crotonase"/>
    <property type="match status" value="1"/>
</dbReference>
<dbReference type="InterPro" id="IPR029045">
    <property type="entry name" value="ClpP/crotonase-like_dom_sf"/>
</dbReference>
<dbReference type="Gene3D" id="3.90.226.10">
    <property type="entry name" value="2-enoyl-CoA Hydratase, Chain A, domain 1"/>
    <property type="match status" value="1"/>
</dbReference>
<dbReference type="RefSeq" id="WP_073259763.1">
    <property type="nucleotide sequence ID" value="NZ_FRCS01000006.1"/>
</dbReference>
<dbReference type="PANTHER" id="PTHR43802">
    <property type="entry name" value="ENOYL-COA HYDRATASE"/>
    <property type="match status" value="1"/>
</dbReference>
<comment type="similarity">
    <text evidence="1">Belongs to the enoyl-CoA hydratase/isomerase family.</text>
</comment>
<organism evidence="2 3">
    <name type="scientific">Cryptosporangium aurantiacum</name>
    <dbReference type="NCBI Taxonomy" id="134849"/>
    <lineage>
        <taxon>Bacteria</taxon>
        <taxon>Bacillati</taxon>
        <taxon>Actinomycetota</taxon>
        <taxon>Actinomycetes</taxon>
        <taxon>Cryptosporangiales</taxon>
        <taxon>Cryptosporangiaceae</taxon>
        <taxon>Cryptosporangium</taxon>
    </lineage>
</organism>
<sequence>MGDYETILVELSDHIATVTLNRPERLNAFDQTMCDEFSRLWAWVRTTDDVHVVVLRAAGDRAFCSGVDQTDGGLPKESNPWSQLDPGRQLGPKANDVWKPVVCAVHGMCAGGAFYWINEADIVICSADATFFDPHLTYGMVSALEPMGLSRRIPYGEAMRWALLGLDERMSATRAHGIGLVSEVVHRDDLHGRAADIAGKIAAKPAAAVQGTVRAVWQGFELSPRQAQAIGYSFTQLGNPIARVGFRDVPRPQWELR</sequence>
<reference evidence="2 3" key="1">
    <citation type="submission" date="2016-11" db="EMBL/GenBank/DDBJ databases">
        <authorList>
            <person name="Jaros S."/>
            <person name="Januszkiewicz K."/>
            <person name="Wedrychowicz H."/>
        </authorList>
    </citation>
    <scope>NUCLEOTIDE SEQUENCE [LARGE SCALE GENOMIC DNA]</scope>
    <source>
        <strain evidence="2 3">DSM 46144</strain>
    </source>
</reference>
<dbReference type="CDD" id="cd06558">
    <property type="entry name" value="crotonase-like"/>
    <property type="match status" value="1"/>
</dbReference>
<dbReference type="Proteomes" id="UP000184440">
    <property type="component" value="Unassembled WGS sequence"/>
</dbReference>
<evidence type="ECO:0000313" key="2">
    <source>
        <dbReference type="EMBL" id="SHN40097.1"/>
    </source>
</evidence>
<proteinExistence type="inferred from homology"/>
<dbReference type="PANTHER" id="PTHR43802:SF1">
    <property type="entry name" value="IP11341P-RELATED"/>
    <property type="match status" value="1"/>
</dbReference>
<dbReference type="AlphaFoldDB" id="A0A1M7R4T7"/>
<evidence type="ECO:0000313" key="3">
    <source>
        <dbReference type="Proteomes" id="UP000184440"/>
    </source>
</evidence>
<name>A0A1M7R4T7_9ACTN</name>
<dbReference type="Pfam" id="PF00378">
    <property type="entry name" value="ECH_1"/>
    <property type="match status" value="1"/>
</dbReference>
<dbReference type="OrthoDB" id="9807606at2"/>
<dbReference type="EMBL" id="FRCS01000006">
    <property type="protein sequence ID" value="SHN40097.1"/>
    <property type="molecule type" value="Genomic_DNA"/>
</dbReference>
<gene>
    <name evidence="2" type="ORF">SAMN05443668_106428</name>
</gene>
<keyword evidence="3" id="KW-1185">Reference proteome</keyword>